<dbReference type="Proteomes" id="UP001333710">
    <property type="component" value="Chromosome"/>
</dbReference>
<dbReference type="Pfam" id="PF20157">
    <property type="entry name" value="Maf_flag10_N"/>
    <property type="match status" value="2"/>
</dbReference>
<gene>
    <name evidence="3" type="ORF">MACH26_32690</name>
</gene>
<keyword evidence="4" id="KW-1185">Reference proteome</keyword>
<dbReference type="Pfam" id="PF01973">
    <property type="entry name" value="MptE-like"/>
    <property type="match status" value="1"/>
</dbReference>
<dbReference type="PANTHER" id="PTHR41786">
    <property type="entry name" value="MOTILITY ACCESSORY FACTOR MAF"/>
    <property type="match status" value="1"/>
</dbReference>
<feature type="domain" description="6-hydroxymethylpterin diphosphokinase MptE-like" evidence="1">
    <location>
        <begin position="542"/>
        <end position="708"/>
    </location>
</feature>
<proteinExistence type="predicted"/>
<dbReference type="EMBL" id="AP027272">
    <property type="protein sequence ID" value="BDX07748.1"/>
    <property type="molecule type" value="Genomic_DNA"/>
</dbReference>
<reference evidence="3" key="1">
    <citation type="submission" date="2023-01" db="EMBL/GenBank/DDBJ databases">
        <title>Complete genome sequence of Planctobacterium marinum strain Dej080120_11.</title>
        <authorList>
            <person name="Ueki S."/>
            <person name="Maruyama F."/>
        </authorList>
    </citation>
    <scope>NUCLEOTIDE SEQUENCE</scope>
    <source>
        <strain evidence="3">Dej080120_11</strain>
    </source>
</reference>
<name>A0AA48HIY5_9ALTE</name>
<accession>A0AA48HIY5</accession>
<dbReference type="PANTHER" id="PTHR41786:SF1">
    <property type="entry name" value="6-HYDROXYMETHYLPTERIN DIPHOSPHOKINASE MPTE-LIKE DOMAIN-CONTAINING PROTEIN"/>
    <property type="match status" value="1"/>
</dbReference>
<feature type="domain" description="Glycosyltransferase Maf N-terminal" evidence="2">
    <location>
        <begin position="287"/>
        <end position="516"/>
    </location>
</feature>
<evidence type="ECO:0000313" key="4">
    <source>
        <dbReference type="Proteomes" id="UP001333710"/>
    </source>
</evidence>
<organism evidence="3 4">
    <name type="scientific">Planctobacterium marinum</name>
    <dbReference type="NCBI Taxonomy" id="1631968"/>
    <lineage>
        <taxon>Bacteria</taxon>
        <taxon>Pseudomonadati</taxon>
        <taxon>Pseudomonadota</taxon>
        <taxon>Gammaproteobacteria</taxon>
        <taxon>Alteromonadales</taxon>
        <taxon>Alteromonadaceae</taxon>
        <taxon>Planctobacterium</taxon>
    </lineage>
</organism>
<dbReference type="KEGG" id="pmaw:MACH26_32690"/>
<feature type="domain" description="Glycosyltransferase Maf N-terminal" evidence="2">
    <location>
        <begin position="33"/>
        <end position="243"/>
    </location>
</feature>
<evidence type="ECO:0000313" key="3">
    <source>
        <dbReference type="EMBL" id="BDX07748.1"/>
    </source>
</evidence>
<dbReference type="RefSeq" id="WP_338293846.1">
    <property type="nucleotide sequence ID" value="NZ_AP027272.1"/>
</dbReference>
<dbReference type="InterPro" id="IPR002826">
    <property type="entry name" value="MptE-like"/>
</dbReference>
<dbReference type="InterPro" id="IPR045376">
    <property type="entry name" value="Maf_N"/>
</dbReference>
<sequence length="1206" mass="138827">MLKNIQLHLSKDQQEEIEAELSPIIEENRRQSINAFQRYVPSLFPLIASGTSDNISIFCNERRDLNIVDYGLGRTFYGPDPINEVHEHFTGFTRHAWYRAFNELKSVTESVSEQLDDFRDLNIYKQLQRTQELPQKLECVVVLGCGLGHHLEKLVKEYQVEHVIVYEPEIQFFRCSGYAVSWKDILETAKKKNTNLYLQIGKDSRDLISDLRELKSSFGVAGFYIYKHYNHPIFDAVFHQVLNKSWSDLQEHGFSFADHKKADNYVPPWTYHIELDNYRSASKDDVKFQKNLSAFRTYFPAIADEFEDYNPTNWLPIQNLKHQQINLLNTENLCCWYSDEPKQDSLSHLEVFADKPNKDGLVLGYTGKKLAHYQHYKFVKEAEGLLDEVEEEFGALPENIQSLIQFGLGCGYQLESLLQEHEIENLFISEPIRDFFYASLFAIDWCQIFKKTDELENRLYINIGDDGSNLFKDLLQQFYSIGPYILNNTYFYSGYYNSNLKSAIAQLREQLKLVISIGEYFDHAYYGITHTVEGVKRQFPILKKNAQQVLSVSDRETPVFLVGNGPSLDASIQYIKEVRDSVILVTCGTSLQVMYKNGIVPDFHAEIEQNRATYDWATLINAPEFLKKISLVSCNGIHPDTARLYKDVFVAFKDGESSTVSTLSVLGEDKCEMLQFAFPTVSNFATNLFIQLGMENIYFFGVDLGFYDNKHHHSKQSAYYNRKGTEVFDYGKANNTALVTRGNFRQTVFTKEEFKIANVVLSQSISACSKNCNFYNCSDGALINGASPLQPDLVLVSGSEAERLAAVNRIKTDAFFIPDNKRFTDIYTRRYVPELTKREMELFVERFDQKIDSAEEAKEFINQQKEVLFDSYSTGRSMLFFYLFGTVNFANAFLTKLLYSSKTHHVELFNRGIQICKSHFQGFKKVIEDDYPRFDKSVYNLVIRRVLKLGNIAEHKKIVLLTNVHSIGKYFKDFIETIYCWKADVKVYVYHREVDLPDNINADYIIYCHCNDTQAPTPQLKTSVRDIKVPFVGNLGTLVCTGSLSSEELNSHLRSDEPYSLMLIPQDPSPVYDSDWIAHAPMITKQIIMNCFSGPEKRLIMPKLMVRSRVVEESQCQRINLEVGTEATLVSYPQLVYGYADDKTLGDCIDINGDPGMRISAAELNEHRIDNAMSDEEYAAVIPRWSATMNNREEFSECQVELIQLN</sequence>
<dbReference type="Gene3D" id="3.90.1480.10">
    <property type="entry name" value="Alpha-2,3-sialyltransferase"/>
    <property type="match status" value="1"/>
</dbReference>
<evidence type="ECO:0008006" key="5">
    <source>
        <dbReference type="Google" id="ProtNLM"/>
    </source>
</evidence>
<dbReference type="AlphaFoldDB" id="A0AA48HIY5"/>
<protein>
    <recommendedName>
        <fullName evidence="5">DUF115 domain-containing protein</fullName>
    </recommendedName>
</protein>
<evidence type="ECO:0000259" key="1">
    <source>
        <dbReference type="Pfam" id="PF01973"/>
    </source>
</evidence>
<evidence type="ECO:0000259" key="2">
    <source>
        <dbReference type="Pfam" id="PF20157"/>
    </source>
</evidence>